<dbReference type="Pfam" id="PF00241">
    <property type="entry name" value="Cofilin_ADF"/>
    <property type="match status" value="1"/>
</dbReference>
<name>A0AAD7UB93_9STRA</name>
<dbReference type="GO" id="GO:0051015">
    <property type="term" value="F:actin filament binding"/>
    <property type="evidence" value="ECO:0007669"/>
    <property type="project" value="InterPro"/>
</dbReference>
<keyword evidence="5" id="KW-1185">Reference proteome</keyword>
<evidence type="ECO:0000313" key="4">
    <source>
        <dbReference type="EMBL" id="KAJ8601746.1"/>
    </source>
</evidence>
<dbReference type="GO" id="GO:0051014">
    <property type="term" value="P:actin filament severing"/>
    <property type="evidence" value="ECO:0007669"/>
    <property type="project" value="TreeGrafter"/>
</dbReference>
<dbReference type="Proteomes" id="UP001230188">
    <property type="component" value="Unassembled WGS sequence"/>
</dbReference>
<evidence type="ECO:0000256" key="2">
    <source>
        <dbReference type="SAM" id="MobiDB-lite"/>
    </source>
</evidence>
<dbReference type="SUPFAM" id="SSF55753">
    <property type="entry name" value="Actin depolymerizing proteins"/>
    <property type="match status" value="6"/>
</dbReference>
<dbReference type="GO" id="GO:0051016">
    <property type="term" value="P:barbed-end actin filament capping"/>
    <property type="evidence" value="ECO:0007669"/>
    <property type="project" value="TreeGrafter"/>
</dbReference>
<dbReference type="GO" id="GO:0005737">
    <property type="term" value="C:cytoplasm"/>
    <property type="evidence" value="ECO:0007669"/>
    <property type="project" value="TreeGrafter"/>
</dbReference>
<organism evidence="4 5">
    <name type="scientific">Chrysophaeum taylorii</name>
    <dbReference type="NCBI Taxonomy" id="2483200"/>
    <lineage>
        <taxon>Eukaryota</taxon>
        <taxon>Sar</taxon>
        <taxon>Stramenopiles</taxon>
        <taxon>Ochrophyta</taxon>
        <taxon>Pelagophyceae</taxon>
        <taxon>Pelagomonadales</taxon>
        <taxon>Pelagomonadaceae</taxon>
        <taxon>Chrysophaeum</taxon>
    </lineage>
</organism>
<keyword evidence="1" id="KW-0677">Repeat</keyword>
<feature type="domain" description="ADF-H" evidence="3">
    <location>
        <begin position="796"/>
        <end position="934"/>
    </location>
</feature>
<reference evidence="4" key="1">
    <citation type="submission" date="2023-01" db="EMBL/GenBank/DDBJ databases">
        <title>Metagenome sequencing of chrysophaentin producing Chrysophaeum taylorii.</title>
        <authorList>
            <person name="Davison J."/>
            <person name="Bewley C."/>
        </authorList>
    </citation>
    <scope>NUCLEOTIDE SEQUENCE</scope>
    <source>
        <strain evidence="4">NIES-1699</strain>
    </source>
</reference>
<dbReference type="Gene3D" id="3.40.20.10">
    <property type="entry name" value="Severin"/>
    <property type="match status" value="6"/>
</dbReference>
<dbReference type="InterPro" id="IPR007122">
    <property type="entry name" value="Villin/Gelsolin"/>
</dbReference>
<dbReference type="SMART" id="SM00262">
    <property type="entry name" value="GEL"/>
    <property type="match status" value="3"/>
</dbReference>
<gene>
    <name evidence="4" type="ORF">CTAYLR_006737</name>
</gene>
<feature type="region of interest" description="Disordered" evidence="2">
    <location>
        <begin position="740"/>
        <end position="781"/>
    </location>
</feature>
<dbReference type="GO" id="GO:0008154">
    <property type="term" value="P:actin polymerization or depolymerization"/>
    <property type="evidence" value="ECO:0007669"/>
    <property type="project" value="TreeGrafter"/>
</dbReference>
<protein>
    <recommendedName>
        <fullName evidence="3">ADF-H domain-containing protein</fullName>
    </recommendedName>
</protein>
<sequence>MSFANMVGTDFEGAGHEPGVVAWRIVKRKLVKATPSDEAFGGVLYTKDALVVLETVRDSGTGEMMWHVRTWCGSAAGMVVSGFVGSMAAKLGNLLSSNGSPRNLTVSHEKEGSESEDLRRIFGGGTIEYREGACPLRIEKVVAKKQIVKLCKLVDGALVRVPARKESLDSKSAYVFDCGDGTARSWAGIKCLRVERAVCEALARRIVKRDYHGEGSVEAAREGDGDEGFLEALGAHEQEDYRGGGGAAGVTLYAWSGHQFSEVRSGPTLPVEALERDELMGVVAGGSLEAFLWVGPHAPHNEQAAATEALLHKISGPPSWLEVEVVKNKFETVFFRERFYGWADEETEIGNEMKARDQAAKATHKTMLPVNSEVKRIIEGDGLARADEEDPQPLAAASDPTFVKEVFAIEETPHADSLRHPPTCELVKTDATVFDCSKMYVVRISWAQGRRHVVYTWEGLEASKAARAAAGIEVPKVAKPLEGVAHQIYVSQFAEPDLLVAAFAPFASIMGETGVLEVKGSPPRAAHLGPETLSKTYGNSIDAGASYLFLDEKAVSHGSMATAEIREAADAVARQLGIAKGKTTSTKPERAFRLGGGGKPRLFSASHARRLTGHRFVTEISSTFSQKEHLCDDSAGAFVLDAGRGSVFAWRGTTTRDADIKLAIDFACRYEKKSRDGGDEKGTVALVDAGSEPAEFAACFHGWQKMIAAPARVPGLDEFVKDCALKAEAGEASPLDDHHHMEEEEDDHHHPVQQRGVSRGLSSMARKKKSNELSIDQRLGSKVSRGHRGSLHVNAGQAFKFDEEECHVQDVLNEIHAGTADFLLYGYCGKKIVKHLAHGEGGLAAMKPKLEEHNVDYAMLAYSADLISQKLAKEINQPVYVLITWLPEGVSPLVRGAVTSHRSAVHQLFEPFQVSLTAASLDNISDDIIWEEIKKHVH</sequence>
<proteinExistence type="predicted"/>
<dbReference type="AlphaFoldDB" id="A0AAD7UB93"/>
<dbReference type="InterPro" id="IPR002108">
    <property type="entry name" value="ADF-H"/>
</dbReference>
<dbReference type="InterPro" id="IPR029006">
    <property type="entry name" value="ADF-H/Gelsolin-like_dom_sf"/>
</dbReference>
<dbReference type="PANTHER" id="PTHR11977:SF51">
    <property type="entry name" value="PROTEIN FLIGHTLESS-1 HOMOLOG"/>
    <property type="match status" value="1"/>
</dbReference>
<dbReference type="GO" id="GO:0005546">
    <property type="term" value="F:phosphatidylinositol-4,5-bisphosphate binding"/>
    <property type="evidence" value="ECO:0007669"/>
    <property type="project" value="TreeGrafter"/>
</dbReference>
<comment type="caution">
    <text evidence="4">The sequence shown here is derived from an EMBL/GenBank/DDBJ whole genome shotgun (WGS) entry which is preliminary data.</text>
</comment>
<dbReference type="EMBL" id="JAQMWT010000406">
    <property type="protein sequence ID" value="KAJ8601746.1"/>
    <property type="molecule type" value="Genomic_DNA"/>
</dbReference>
<evidence type="ECO:0000313" key="5">
    <source>
        <dbReference type="Proteomes" id="UP001230188"/>
    </source>
</evidence>
<accession>A0AAD7UB93</accession>
<feature type="compositionally biased region" description="Basic and acidic residues" evidence="2">
    <location>
        <begin position="740"/>
        <end position="750"/>
    </location>
</feature>
<evidence type="ECO:0000256" key="1">
    <source>
        <dbReference type="ARBA" id="ARBA00022737"/>
    </source>
</evidence>
<dbReference type="PANTHER" id="PTHR11977">
    <property type="entry name" value="VILLIN"/>
    <property type="match status" value="1"/>
</dbReference>
<evidence type="ECO:0000259" key="3">
    <source>
        <dbReference type="PROSITE" id="PS51263"/>
    </source>
</evidence>
<dbReference type="GO" id="GO:0015629">
    <property type="term" value="C:actin cytoskeleton"/>
    <property type="evidence" value="ECO:0007669"/>
    <property type="project" value="TreeGrafter"/>
</dbReference>
<dbReference type="PROSITE" id="PS51263">
    <property type="entry name" value="ADF_H"/>
    <property type="match status" value="1"/>
</dbReference>